<evidence type="ECO:0000256" key="17">
    <source>
        <dbReference type="SAM" id="SignalP"/>
    </source>
</evidence>
<keyword evidence="14" id="KW-0479">Metal-binding</keyword>
<dbReference type="InterPro" id="IPR002330">
    <property type="entry name" value="Lipo_Lipase"/>
</dbReference>
<evidence type="ECO:0000259" key="18">
    <source>
        <dbReference type="PROSITE" id="PS50095"/>
    </source>
</evidence>
<dbReference type="PIRSF" id="PIRSF000865">
    <property type="entry name" value="Lipoprotein_lipase_LIPH"/>
    <property type="match status" value="1"/>
</dbReference>
<feature type="active site" description="Nucleophile" evidence="13">
    <location>
        <position position="172"/>
    </location>
</feature>
<dbReference type="Pfam" id="PF01477">
    <property type="entry name" value="PLAT"/>
    <property type="match status" value="1"/>
</dbReference>
<evidence type="ECO:0000256" key="7">
    <source>
        <dbReference type="ARBA" id="ARBA00022729"/>
    </source>
</evidence>
<dbReference type="InterPro" id="IPR001024">
    <property type="entry name" value="PLAT/LH2_dom"/>
</dbReference>
<dbReference type="Pfam" id="PF00151">
    <property type="entry name" value="Lipase"/>
    <property type="match status" value="1"/>
</dbReference>
<dbReference type="SUPFAM" id="SSF49723">
    <property type="entry name" value="Lipase/lipooxygenase domain (PLAT/LH2 domain)"/>
    <property type="match status" value="1"/>
</dbReference>
<dbReference type="PRINTS" id="PR00822">
    <property type="entry name" value="LIPOLIPASE"/>
</dbReference>
<keyword evidence="8" id="KW-0378">Hydrolase</keyword>
<keyword evidence="5" id="KW-0964">Secreted</keyword>
<evidence type="ECO:0000256" key="12">
    <source>
        <dbReference type="ARBA" id="ARBA00023180"/>
    </source>
</evidence>
<keyword evidence="6" id="KW-0358">Heparin-binding</keyword>
<name>V9KEU1_CALMI</name>
<proteinExistence type="evidence at transcript level"/>
<dbReference type="Gene3D" id="3.40.50.1820">
    <property type="entry name" value="alpha/beta hydrolase"/>
    <property type="match status" value="1"/>
</dbReference>
<evidence type="ECO:0000256" key="5">
    <source>
        <dbReference type="ARBA" id="ARBA00022525"/>
    </source>
</evidence>
<comment type="subcellular location">
    <subcellularLocation>
        <location evidence="2">Secreted</location>
    </subcellularLocation>
</comment>
<dbReference type="PANTHER" id="PTHR11610">
    <property type="entry name" value="LIPASE"/>
    <property type="match status" value="1"/>
</dbReference>
<dbReference type="PRINTS" id="PR00821">
    <property type="entry name" value="TAGLIPASE"/>
</dbReference>
<dbReference type="GO" id="GO:0034185">
    <property type="term" value="F:apolipoprotein binding"/>
    <property type="evidence" value="ECO:0007669"/>
    <property type="project" value="TreeGrafter"/>
</dbReference>
<dbReference type="SMART" id="SM00308">
    <property type="entry name" value="LH2"/>
    <property type="match status" value="1"/>
</dbReference>
<dbReference type="PROSITE" id="PS50095">
    <property type="entry name" value="PLAT"/>
    <property type="match status" value="1"/>
</dbReference>
<dbReference type="ESTHER" id="calmi-v9keu1">
    <property type="family name" value="Lipoprotein_Lipase"/>
</dbReference>
<dbReference type="GO" id="GO:0005615">
    <property type="term" value="C:extracellular space"/>
    <property type="evidence" value="ECO:0007669"/>
    <property type="project" value="TreeGrafter"/>
</dbReference>
<dbReference type="Gene3D" id="2.60.60.20">
    <property type="entry name" value="PLAT/LH2 domain"/>
    <property type="match status" value="1"/>
</dbReference>
<dbReference type="EMBL" id="JW863982">
    <property type="protein sequence ID" value="AFO96499.1"/>
    <property type="molecule type" value="mRNA"/>
</dbReference>
<feature type="domain" description="PLAT" evidence="18">
    <location>
        <begin position="354"/>
        <end position="495"/>
    </location>
</feature>
<dbReference type="GO" id="GO:0004465">
    <property type="term" value="F:lipoprotein lipase activity"/>
    <property type="evidence" value="ECO:0007669"/>
    <property type="project" value="InterPro"/>
</dbReference>
<keyword evidence="10" id="KW-0443">Lipid metabolism</keyword>
<dbReference type="InterPro" id="IPR033906">
    <property type="entry name" value="Lipase_N"/>
</dbReference>
<comment type="catalytic activity">
    <reaction evidence="1">
        <text>a triacylglycerol + H2O = a diacylglycerol + a fatty acid + H(+)</text>
        <dbReference type="Rhea" id="RHEA:12044"/>
        <dbReference type="ChEBI" id="CHEBI:15377"/>
        <dbReference type="ChEBI" id="CHEBI:15378"/>
        <dbReference type="ChEBI" id="CHEBI:17855"/>
        <dbReference type="ChEBI" id="CHEBI:18035"/>
        <dbReference type="ChEBI" id="CHEBI:28868"/>
        <dbReference type="EC" id="3.1.1.3"/>
    </reaction>
</comment>
<evidence type="ECO:0000313" key="19">
    <source>
        <dbReference type="EMBL" id="AFO96499.1"/>
    </source>
</evidence>
<evidence type="ECO:0000256" key="16">
    <source>
        <dbReference type="RuleBase" id="RU004262"/>
    </source>
</evidence>
<dbReference type="FunFam" id="2.60.60.20:FF:000010">
    <property type="entry name" value="hepatic triacylglycerol lipase"/>
    <property type="match status" value="1"/>
</dbReference>
<evidence type="ECO:0000256" key="15">
    <source>
        <dbReference type="PROSITE-ProRule" id="PRU00152"/>
    </source>
</evidence>
<dbReference type="InterPro" id="IPR029058">
    <property type="entry name" value="AB_hydrolase_fold"/>
</dbReference>
<dbReference type="SUPFAM" id="SSF53474">
    <property type="entry name" value="alpha/beta-Hydrolases"/>
    <property type="match status" value="1"/>
</dbReference>
<evidence type="ECO:0000256" key="4">
    <source>
        <dbReference type="ARBA" id="ARBA00013279"/>
    </source>
</evidence>
<accession>V9KEU1</accession>
<dbReference type="EC" id="3.1.1.3" evidence="4"/>
<dbReference type="CDD" id="cd00707">
    <property type="entry name" value="Pancreat_lipase_like"/>
    <property type="match status" value="1"/>
</dbReference>
<dbReference type="GO" id="GO:0034372">
    <property type="term" value="P:very-low-density lipoprotein particle remodeling"/>
    <property type="evidence" value="ECO:0007669"/>
    <property type="project" value="TreeGrafter"/>
</dbReference>
<evidence type="ECO:0000256" key="14">
    <source>
        <dbReference type="PIRSR" id="PIRSR000865-2"/>
    </source>
</evidence>
<protein>
    <recommendedName>
        <fullName evidence="4">triacylglycerol lipase</fullName>
        <ecNumber evidence="4">3.1.1.3</ecNumber>
    </recommendedName>
</protein>
<sequence length="515" mass="57718">MRLCLCAKSILLFLSLSLLPASAHEANTNTNTTETVPRTQGNSIEDLTSVRTRFSLRVPSQPDEDVCHVIPGRAESLAECGFNATSKSFLIIHGWSVSGMFESWIHKLVTALYQREPAANVLVVDWLNRAHQHYPIAAQNTVLVGEDIAKFLNWIKELVNVTLDNVHLIGYSLGAHVAGFAGSHVANKIGRITGLDPAGPVFEGVHAHSRLSPDDAAFVDVLHTFTRESLGMSIGIRQPIGHVDIYPNGGSFQPGCDLQKAVNNIATYGIYAFSEAVKCEHERSIHLFIDSLLYMDQPCTAYRCSSHSAFEKGMCLNCRKNRCNTLGYNANPVRSVRHNRMYLKTRADMPFRVYHYQLKIHFSSKINHSDINPRLSVSLYGTKDEVENLHIDIKEKFAPNKTHSFLVVTETDIGDLLLIKFKWETSSSWDSLWEQVKNSISWAKLPFWTSSVVSSSDIHVRRIRVKSGEMQKKMVFCLKDVSAAIIQSQEVIFIKCPPKVEQVLRAPNQTIAGHY</sequence>
<keyword evidence="14" id="KW-0106">Calcium</keyword>
<organism evidence="19">
    <name type="scientific">Callorhinchus milii</name>
    <name type="common">Ghost shark</name>
    <dbReference type="NCBI Taxonomy" id="7868"/>
    <lineage>
        <taxon>Eukaryota</taxon>
        <taxon>Metazoa</taxon>
        <taxon>Chordata</taxon>
        <taxon>Craniata</taxon>
        <taxon>Vertebrata</taxon>
        <taxon>Chondrichthyes</taxon>
        <taxon>Holocephali</taxon>
        <taxon>Chimaeriformes</taxon>
        <taxon>Callorhinchidae</taxon>
        <taxon>Callorhinchus</taxon>
    </lineage>
</organism>
<comment type="caution">
    <text evidence="15">Lacks conserved residue(s) required for the propagation of feature annotation.</text>
</comment>
<evidence type="ECO:0000256" key="2">
    <source>
        <dbReference type="ARBA" id="ARBA00004613"/>
    </source>
</evidence>
<feature type="active site" description="Charge relay system" evidence="13">
    <location>
        <position position="281"/>
    </location>
</feature>
<keyword evidence="7 17" id="KW-0732">Signal</keyword>
<evidence type="ECO:0000256" key="11">
    <source>
        <dbReference type="ARBA" id="ARBA00023157"/>
    </source>
</evidence>
<feature type="active site" description="Charge relay system" evidence="13">
    <location>
        <position position="196"/>
    </location>
</feature>
<reference evidence="19" key="1">
    <citation type="journal article" date="2014" name="Nature">
        <title>Elephant shark genome provides unique insights into gnathostome evolution.</title>
        <authorList>
            <consortium name="International Elephant Shark Genome Sequencing Consortium"/>
            <person name="Venkatesh B."/>
            <person name="Lee A.P."/>
            <person name="Ravi V."/>
            <person name="Maurya A.K."/>
            <person name="Lian M.M."/>
            <person name="Swann J.B."/>
            <person name="Ohta Y."/>
            <person name="Flajnik M.F."/>
            <person name="Sutoh Y."/>
            <person name="Kasahara M."/>
            <person name="Hoon S."/>
            <person name="Gangu V."/>
            <person name="Roy S.W."/>
            <person name="Irimia M."/>
            <person name="Korzh V."/>
            <person name="Kondrychyn I."/>
            <person name="Lim Z.W."/>
            <person name="Tay B.H."/>
            <person name="Tohari S."/>
            <person name="Kong K.W."/>
            <person name="Ho S."/>
            <person name="Lorente-Galdos B."/>
            <person name="Quilez J."/>
            <person name="Marques-Bonet T."/>
            <person name="Raney B.J."/>
            <person name="Ingham P.W."/>
            <person name="Tay A."/>
            <person name="Hillier L.W."/>
            <person name="Minx P."/>
            <person name="Boehm T."/>
            <person name="Wilson R.K."/>
            <person name="Brenner S."/>
            <person name="Warren W.C."/>
        </authorList>
    </citation>
    <scope>NUCLEOTIDE SEQUENCE</scope>
    <source>
        <tissue evidence="19">Liver</tissue>
    </source>
</reference>
<feature type="binding site" evidence="14">
    <location>
        <position position="210"/>
    </location>
    <ligand>
        <name>Ca(2+)</name>
        <dbReference type="ChEBI" id="CHEBI:29108"/>
    </ligand>
</feature>
<evidence type="ECO:0000256" key="13">
    <source>
        <dbReference type="PIRSR" id="PIRSR000865-1"/>
    </source>
</evidence>
<evidence type="ECO:0000256" key="1">
    <source>
        <dbReference type="ARBA" id="ARBA00001024"/>
    </source>
</evidence>
<evidence type="ECO:0000256" key="8">
    <source>
        <dbReference type="ARBA" id="ARBA00022801"/>
    </source>
</evidence>
<feature type="binding site" evidence="14">
    <location>
        <position position="215"/>
    </location>
    <ligand>
        <name>Ca(2+)</name>
        <dbReference type="ChEBI" id="CHEBI:29108"/>
    </ligand>
</feature>
<dbReference type="GO" id="GO:0016042">
    <property type="term" value="P:lipid catabolic process"/>
    <property type="evidence" value="ECO:0007669"/>
    <property type="project" value="UniProtKB-KW"/>
</dbReference>
<dbReference type="InterPro" id="IPR013818">
    <property type="entry name" value="Lipase"/>
</dbReference>
<dbReference type="AlphaFoldDB" id="V9KEU1"/>
<dbReference type="GO" id="GO:0046872">
    <property type="term" value="F:metal ion binding"/>
    <property type="evidence" value="ECO:0007669"/>
    <property type="project" value="UniProtKB-KW"/>
</dbReference>
<keyword evidence="19" id="KW-0449">Lipoprotein</keyword>
<dbReference type="PANTHER" id="PTHR11610:SF146">
    <property type="entry name" value="LIPOPROTEIN LIPASE-LIKE"/>
    <property type="match status" value="1"/>
</dbReference>
<feature type="signal peptide" evidence="17">
    <location>
        <begin position="1"/>
        <end position="23"/>
    </location>
</feature>
<dbReference type="InterPro" id="IPR036392">
    <property type="entry name" value="PLAT/LH2_dom_sf"/>
</dbReference>
<keyword evidence="11" id="KW-1015">Disulfide bond</keyword>
<evidence type="ECO:0000256" key="3">
    <source>
        <dbReference type="ARBA" id="ARBA00010701"/>
    </source>
</evidence>
<feature type="chain" id="PRO_5004778148" description="triacylglycerol lipase" evidence="17">
    <location>
        <begin position="24"/>
        <end position="515"/>
    </location>
</feature>
<evidence type="ECO:0000256" key="10">
    <source>
        <dbReference type="ARBA" id="ARBA00023098"/>
    </source>
</evidence>
<keyword evidence="12" id="KW-0325">Glycoprotein</keyword>
<comment type="similarity">
    <text evidence="3 16">Belongs to the AB hydrolase superfamily. Lipase family.</text>
</comment>
<keyword evidence="9" id="KW-0442">Lipid degradation</keyword>
<dbReference type="InterPro" id="IPR016272">
    <property type="entry name" value="Lipase_LIPH"/>
</dbReference>
<dbReference type="FunFam" id="3.40.50.1820:FF:000441">
    <property type="entry name" value="Lipoprotein lipase"/>
    <property type="match status" value="1"/>
</dbReference>
<dbReference type="InterPro" id="IPR000734">
    <property type="entry name" value="TAG_lipase"/>
</dbReference>
<evidence type="ECO:0000256" key="6">
    <source>
        <dbReference type="ARBA" id="ARBA00022674"/>
    </source>
</evidence>
<dbReference type="GO" id="GO:0008201">
    <property type="term" value="F:heparin binding"/>
    <property type="evidence" value="ECO:0007669"/>
    <property type="project" value="UniProtKB-KW"/>
</dbReference>
<evidence type="ECO:0000256" key="9">
    <source>
        <dbReference type="ARBA" id="ARBA00022963"/>
    </source>
</evidence>